<organism evidence="1">
    <name type="scientific">marine metagenome</name>
    <dbReference type="NCBI Taxonomy" id="408172"/>
    <lineage>
        <taxon>unclassified sequences</taxon>
        <taxon>metagenomes</taxon>
        <taxon>ecological metagenomes</taxon>
    </lineage>
</organism>
<dbReference type="AlphaFoldDB" id="A0A382AGE3"/>
<dbReference type="EMBL" id="UINC01025148">
    <property type="protein sequence ID" value="SVB00202.1"/>
    <property type="molecule type" value="Genomic_DNA"/>
</dbReference>
<name>A0A382AGE3_9ZZZZ</name>
<gene>
    <name evidence="1" type="ORF">METZ01_LOCUS153056</name>
</gene>
<sequence length="783" mass="88168">GLFNDSPIFYDHDHDWAPASDFILYIDDVTLEMLQRGEAVVRTPHPELLDENQDENDWMTLSELGGAKKNVEFEHLEAAIRGLLGETMDSYNVDSDDKCRSLASIAAHLLRHGGLLEDKSEEFDNLKWVPIGLQDGFETESDMFCRWSEFPLPGPTFDSIWGLEAENPHIKFRGEPASPHRFFDEGDLAWMRERQATDSSWTSSVGMGAEPSAERMFLSLVSSSDDSSEPLSEGVYGLLEGLEDVPGTFTGKVYRFYHPESGEWHEGVGEETLLVDSESDKLIIGGNCIQTDGLRASALNLLEIVLGCKRISTGTGSSEAISRLSSRWEDLTRRQLPDATRLLRPLWLTFHDSDAASEQIDCRYEEGQSVMFPMADSAVSVDSIVICPEASGLRHFVGRAGIFTITDLAHQNDEDFELHRSPLSLALSRNGALDWKRLEDEGYSELSEGELAKIGQLKDNLELGEQGISEEDGFAWADSMMEMDWWYSGQLGRSVLPIPYWRGGELVVDIARDNEVYFAPTGSAHEDKVGDFRRMGLQLLHLGPGNEDAIIGIEDRTNQEGPFPDFGENLQQQNIGLSSTDRDAFPPLADYMGDLLTAIQHRFEQAIEGVNPLLFFGELIEGYRTNKRLRVRWVVGDVEVIKGERFWTIESSFSDPPVWPQLEVTYLTEAPERHREMIVKSILREGLKLRLDRDSEDGMDERERLGRALGRDEARSGDIVEIVSGLLAHANPRRWEEVPGFEGIWDEREPRLDTDLILNPDVQEARERVLAWYKDDAGCQLCG</sequence>
<reference evidence="1" key="1">
    <citation type="submission" date="2018-05" db="EMBL/GenBank/DDBJ databases">
        <authorList>
            <person name="Lanie J.A."/>
            <person name="Ng W.-L."/>
            <person name="Kazmierczak K.M."/>
            <person name="Andrzejewski T.M."/>
            <person name="Davidsen T.M."/>
            <person name="Wayne K.J."/>
            <person name="Tettelin H."/>
            <person name="Glass J.I."/>
            <person name="Rusch D."/>
            <person name="Podicherti R."/>
            <person name="Tsui H.-C.T."/>
            <person name="Winkler M.E."/>
        </authorList>
    </citation>
    <scope>NUCLEOTIDE SEQUENCE</scope>
</reference>
<accession>A0A382AGE3</accession>
<protein>
    <submittedName>
        <fullName evidence="1">Uncharacterized protein</fullName>
    </submittedName>
</protein>
<feature type="non-terminal residue" evidence="1">
    <location>
        <position position="783"/>
    </location>
</feature>
<proteinExistence type="predicted"/>
<evidence type="ECO:0000313" key="1">
    <source>
        <dbReference type="EMBL" id="SVB00202.1"/>
    </source>
</evidence>
<feature type="non-terminal residue" evidence="1">
    <location>
        <position position="1"/>
    </location>
</feature>